<evidence type="ECO:0000313" key="1">
    <source>
        <dbReference type="EMBL" id="KEJ91553.1"/>
    </source>
</evidence>
<dbReference type="EMBL" id="JMKI01000045">
    <property type="protein sequence ID" value="KEJ91553.1"/>
    <property type="molecule type" value="Genomic_DNA"/>
</dbReference>
<dbReference type="OrthoDB" id="2741at2"/>
<dbReference type="GeneID" id="90984268"/>
<dbReference type="eggNOG" id="ENOG5031JEE">
    <property type="taxonomic scope" value="Bacteria"/>
</dbReference>
<dbReference type="RefSeq" id="WP_037977656.1">
    <property type="nucleotide sequence ID" value="NZ_JAWRIX010000068.1"/>
</dbReference>
<organism evidence="1 2">
    <name type="scientific">Synergistes jonesii</name>
    <dbReference type="NCBI Taxonomy" id="2754"/>
    <lineage>
        <taxon>Bacteria</taxon>
        <taxon>Thermotogati</taxon>
        <taxon>Synergistota</taxon>
        <taxon>Synergistia</taxon>
        <taxon>Synergistales</taxon>
        <taxon>Synergistaceae</taxon>
        <taxon>Synergistes</taxon>
    </lineage>
</organism>
<name>A0A073IMK7_9BACT</name>
<dbReference type="AlphaFoldDB" id="A0A073IMK7"/>
<keyword evidence="2" id="KW-1185">Reference proteome</keyword>
<dbReference type="Proteomes" id="UP000027665">
    <property type="component" value="Unassembled WGS sequence"/>
</dbReference>
<comment type="caution">
    <text evidence="1">The sequence shown here is derived from an EMBL/GenBank/DDBJ whole genome shotgun (WGS) entry which is preliminary data.</text>
</comment>
<protein>
    <submittedName>
        <fullName evidence="1">Uncharacterized protein</fullName>
    </submittedName>
</protein>
<dbReference type="STRING" id="2754.EH55_09095"/>
<accession>A0A073IMK7</accession>
<proteinExistence type="predicted"/>
<gene>
    <name evidence="1" type="ORF">EH55_09095</name>
</gene>
<evidence type="ECO:0000313" key="2">
    <source>
        <dbReference type="Proteomes" id="UP000027665"/>
    </source>
</evidence>
<sequence>MNDENYAITFFDSLHPCLTAEILADEGVGEAELSSLVRRGMLYCEEGVYFLTEAGRGEFLRAARESFIDAQPGDAPEDRARSARGAKFLRLFDAAFAQRWGIKEYYARPELPTFPELPGEKPFRVEGGKIVWPYMASREEREMEEKFPLAGIEGRYEKMSAAAAAGAEWMRENEKSIGKFSPDIFFVCRYDYRYYEDFKGHPNDPMRLINTDRFAFVFDGGGDENLRKIGEFRRWLSLMRRAALPGFFDIDTQEQDSVSQIFFVTEEEGGAACCAEALIPFGESLTEGAEPFEIWTLSFEALAAVEEKRELVWELLPDIARPVRRMAAGRG</sequence>
<reference evidence="1 2" key="1">
    <citation type="submission" date="2014-04" db="EMBL/GenBank/DDBJ databases">
        <title>Draft Genome Sequence of Synergistes jonesii.</title>
        <authorList>
            <person name="Coil D.A."/>
            <person name="Eisen J.A."/>
            <person name="Holland-Moritz H.E."/>
        </authorList>
    </citation>
    <scope>NUCLEOTIDE SEQUENCE [LARGE SCALE GENOMIC DNA]</scope>
    <source>
        <strain evidence="1 2">78-1</strain>
    </source>
</reference>